<accession>A0A645DPP6</accession>
<gene>
    <name evidence="1" type="ORF">SDC9_138573</name>
</gene>
<dbReference type="AlphaFoldDB" id="A0A645DPP6"/>
<reference evidence="1" key="1">
    <citation type="submission" date="2019-08" db="EMBL/GenBank/DDBJ databases">
        <authorList>
            <person name="Kucharzyk K."/>
            <person name="Murdoch R.W."/>
            <person name="Higgins S."/>
            <person name="Loffler F."/>
        </authorList>
    </citation>
    <scope>NUCLEOTIDE SEQUENCE</scope>
</reference>
<name>A0A645DPP6_9ZZZZ</name>
<proteinExistence type="predicted"/>
<sequence>MFYGLLSNNNIVWVSNAYGNIIRLNNINSIDILAFRSVASNKKHIIAVHIEVIGNNSGTYFMILFRRTYYADSFI</sequence>
<protein>
    <submittedName>
        <fullName evidence="1">Uncharacterized protein</fullName>
    </submittedName>
</protein>
<comment type="caution">
    <text evidence="1">The sequence shown here is derived from an EMBL/GenBank/DDBJ whole genome shotgun (WGS) entry which is preliminary data.</text>
</comment>
<evidence type="ECO:0000313" key="1">
    <source>
        <dbReference type="EMBL" id="MPM91444.1"/>
    </source>
</evidence>
<organism evidence="1">
    <name type="scientific">bioreactor metagenome</name>
    <dbReference type="NCBI Taxonomy" id="1076179"/>
    <lineage>
        <taxon>unclassified sequences</taxon>
        <taxon>metagenomes</taxon>
        <taxon>ecological metagenomes</taxon>
    </lineage>
</organism>
<dbReference type="EMBL" id="VSSQ01038499">
    <property type="protein sequence ID" value="MPM91444.1"/>
    <property type="molecule type" value="Genomic_DNA"/>
</dbReference>